<evidence type="ECO:0000313" key="1">
    <source>
        <dbReference type="EMBL" id="VEL18701.1"/>
    </source>
</evidence>
<dbReference type="Proteomes" id="UP000784294">
    <property type="component" value="Unassembled WGS sequence"/>
</dbReference>
<dbReference type="EMBL" id="CAAALY010038216">
    <property type="protein sequence ID" value="VEL18701.1"/>
    <property type="molecule type" value="Genomic_DNA"/>
</dbReference>
<accession>A0A448WRV0</accession>
<gene>
    <name evidence="1" type="ORF">PXEA_LOCUS12141</name>
</gene>
<evidence type="ECO:0000313" key="2">
    <source>
        <dbReference type="Proteomes" id="UP000784294"/>
    </source>
</evidence>
<comment type="caution">
    <text evidence="1">The sequence shown here is derived from an EMBL/GenBank/DDBJ whole genome shotgun (WGS) entry which is preliminary data.</text>
</comment>
<proteinExistence type="predicted"/>
<dbReference type="AlphaFoldDB" id="A0A448WRV0"/>
<feature type="non-terminal residue" evidence="1">
    <location>
        <position position="729"/>
    </location>
</feature>
<organism evidence="1 2">
    <name type="scientific">Protopolystoma xenopodis</name>
    <dbReference type="NCBI Taxonomy" id="117903"/>
    <lineage>
        <taxon>Eukaryota</taxon>
        <taxon>Metazoa</taxon>
        <taxon>Spiralia</taxon>
        <taxon>Lophotrochozoa</taxon>
        <taxon>Platyhelminthes</taxon>
        <taxon>Monogenea</taxon>
        <taxon>Polyopisthocotylea</taxon>
        <taxon>Polystomatidea</taxon>
        <taxon>Polystomatidae</taxon>
        <taxon>Protopolystoma</taxon>
    </lineage>
</organism>
<keyword evidence="2" id="KW-1185">Reference proteome</keyword>
<reference evidence="1" key="1">
    <citation type="submission" date="2018-11" db="EMBL/GenBank/DDBJ databases">
        <authorList>
            <consortium name="Pathogen Informatics"/>
        </authorList>
    </citation>
    <scope>NUCLEOTIDE SEQUENCE</scope>
</reference>
<sequence length="729" mass="82095">MPISASKDPNRKVTALCEIGIDAFRKNLYSLTLGIINFAMWLTDSSTKLSREPFMEKQQELTIYSSQSCNAPLNEIDIYLRSHLVAGLAAEKLKDFDSAITHLKSCLFVADAPASNHEQIQALQALAEIHISRGQINLAIRTWTYLLKTLHTSQQRSENNILKLHVIYHLIVSNFIVRRRMAVIHYALAFIELAKFTGKVELSCFYSWNQFHMEIYALLAEVTNQNTSDEMIFCGPEARQFKLSIFLWILAKAFGDIEMTQIDNFDKNSCQQLKKNSEANRRFELIYFSIHCNLASCFARLSCRLRCKSQPDCDDELFLKCQSLSLAYLHTAEQMASPQSNVCTESLFTTDEFRKEPISSRMINAFEAGAREVGISLMEAKCIVALCLSDCSEATGFICRVIQRFTTIGTVIDEVKPITGSRIGTASIGVDATRLLFAVVNRIRLARLATMLFMKWPRPLQTFVNCDTQQNNAEHAIFDCLIEEMHSTVERELHSQALQGSVAGDLFQWISFCCHLQRIAGCAMSSFKAPVNKTIDERLTELSGLLDEFYTLPRPTDQLISWSSREVELLMEACFGLGKPLVAFQLLHGQKVGHFDQTTPVAFICLELLQTGSLLGWLFGRGSCSENRLNVPAMSNIQRDSCSLKGSWYLPAPTSDRIKELCVAVAKHMFQQEGRQSTRLNETMIQSEHRRLPSSDLLCTALASCPTLRCMPTDLLDSDSDGSIESVVR</sequence>
<protein>
    <submittedName>
        <fullName evidence="1">Uncharacterized protein</fullName>
    </submittedName>
</protein>
<name>A0A448WRV0_9PLAT</name>